<keyword evidence="1" id="KW-1133">Transmembrane helix</keyword>
<keyword evidence="3" id="KW-1185">Reference proteome</keyword>
<evidence type="ECO:0000313" key="2">
    <source>
        <dbReference type="EMBL" id="MDO6963440.1"/>
    </source>
</evidence>
<keyword evidence="1" id="KW-0472">Membrane</keyword>
<accession>A0ABT8YID7</accession>
<reference evidence="2" key="1">
    <citation type="journal article" date="2015" name="Int. J. Syst. Evol. Microbiol.">
        <title>Rhizobium alvei sp. nov., isolated from a freshwater river.</title>
        <authorList>
            <person name="Sheu S.Y."/>
            <person name="Huang H.W."/>
            <person name="Young C.C."/>
            <person name="Chen W.M."/>
        </authorList>
    </citation>
    <scope>NUCLEOTIDE SEQUENCE</scope>
    <source>
        <strain evidence="2">TNR-22</strain>
    </source>
</reference>
<dbReference type="PANTHER" id="PTHR38602:SF1">
    <property type="entry name" value="INNER MEMBRANE PROTEIN"/>
    <property type="match status" value="1"/>
</dbReference>
<gene>
    <name evidence="2" type="ORF">Q4481_05685</name>
</gene>
<name>A0ABT8YID7_9HYPH</name>
<dbReference type="Pfam" id="PF09838">
    <property type="entry name" value="DUF2065"/>
    <property type="match status" value="1"/>
</dbReference>
<comment type="caution">
    <text evidence="2">The sequence shown here is derived from an EMBL/GenBank/DDBJ whole genome shotgun (WGS) entry which is preliminary data.</text>
</comment>
<protein>
    <submittedName>
        <fullName evidence="2">DUF2065 domain-containing protein</fullName>
    </submittedName>
</protein>
<dbReference type="Proteomes" id="UP001174932">
    <property type="component" value="Unassembled WGS sequence"/>
</dbReference>
<sequence>MSDFVVGLAFFLVIEGLLYAVAPSFVKRLAQLLPHMPEGQLRLSGLAAMALGVAMVWLIRG</sequence>
<keyword evidence="1" id="KW-0812">Transmembrane</keyword>
<dbReference type="PANTHER" id="PTHR38602">
    <property type="entry name" value="INNER MEMBRANE PROTEIN-RELATED"/>
    <property type="match status" value="1"/>
</dbReference>
<reference evidence="2" key="2">
    <citation type="submission" date="2023-07" db="EMBL/GenBank/DDBJ databases">
        <authorList>
            <person name="Shen H."/>
        </authorList>
    </citation>
    <scope>NUCLEOTIDE SEQUENCE</scope>
    <source>
        <strain evidence="2">TNR-22</strain>
    </source>
</reference>
<dbReference type="EMBL" id="JAUOZU010000005">
    <property type="protein sequence ID" value="MDO6963440.1"/>
    <property type="molecule type" value="Genomic_DNA"/>
</dbReference>
<evidence type="ECO:0000256" key="1">
    <source>
        <dbReference type="SAM" id="Phobius"/>
    </source>
</evidence>
<proteinExistence type="predicted"/>
<organism evidence="2 3">
    <name type="scientific">Rhizobium alvei</name>
    <dbReference type="NCBI Taxonomy" id="1132659"/>
    <lineage>
        <taxon>Bacteria</taxon>
        <taxon>Pseudomonadati</taxon>
        <taxon>Pseudomonadota</taxon>
        <taxon>Alphaproteobacteria</taxon>
        <taxon>Hyphomicrobiales</taxon>
        <taxon>Rhizobiaceae</taxon>
        <taxon>Rhizobium/Agrobacterium group</taxon>
        <taxon>Rhizobium</taxon>
    </lineage>
</organism>
<evidence type="ECO:0000313" key="3">
    <source>
        <dbReference type="Proteomes" id="UP001174932"/>
    </source>
</evidence>
<dbReference type="RefSeq" id="WP_304375347.1">
    <property type="nucleotide sequence ID" value="NZ_JAUOZU010000005.1"/>
</dbReference>
<feature type="transmembrane region" description="Helical" evidence="1">
    <location>
        <begin position="39"/>
        <end position="59"/>
    </location>
</feature>
<dbReference type="InterPro" id="IPR019201">
    <property type="entry name" value="DUF2065"/>
</dbReference>